<sequence length="176" mass="20536">QIHLPDIIDIYPHLIETRDMASLNPALRYPDRQLPKRKLIMGVPTVQRGNATYLVPTLEQLFQKARTEDLEKIRVVVMISDENGTASTFVQETLRTLKDRFNDEFESGLLQVIIPPQAWYPANLKNITPTFNDKPDRMYWRTKQNLDYAYMMIYAARLGELYLQLEDDIEAAPDYT</sequence>
<dbReference type="GO" id="GO:0008375">
    <property type="term" value="F:acetylglucosaminyltransferase activity"/>
    <property type="evidence" value="ECO:0007669"/>
    <property type="project" value="TreeGrafter"/>
</dbReference>
<reference evidence="2" key="1">
    <citation type="submission" date="2023-10" db="EMBL/GenBank/DDBJ databases">
        <title>Genome assembly of Pristionchus species.</title>
        <authorList>
            <person name="Yoshida K."/>
            <person name="Sommer R.J."/>
        </authorList>
    </citation>
    <scope>NUCLEOTIDE SEQUENCE</scope>
    <source>
        <strain evidence="2">RS5133</strain>
    </source>
</reference>
<gene>
    <name evidence="2" type="ORF">PFISCL1PPCAC_26660</name>
</gene>
<proteinExistence type="predicted"/>
<dbReference type="GO" id="GO:0005783">
    <property type="term" value="C:endoplasmic reticulum"/>
    <property type="evidence" value="ECO:0007669"/>
    <property type="project" value="TreeGrafter"/>
</dbReference>
<evidence type="ECO:0000313" key="2">
    <source>
        <dbReference type="EMBL" id="GMT35363.1"/>
    </source>
</evidence>
<dbReference type="GO" id="GO:0005793">
    <property type="term" value="C:endoplasmic reticulum-Golgi intermediate compartment"/>
    <property type="evidence" value="ECO:0007669"/>
    <property type="project" value="TreeGrafter"/>
</dbReference>
<comment type="caution">
    <text evidence="2">The sequence shown here is derived from an EMBL/GenBank/DDBJ whole genome shotgun (WGS) entry which is preliminary data.</text>
</comment>
<accession>A0AAV5WXC4</accession>
<protein>
    <recommendedName>
        <fullName evidence="1">MGAT4 conserved region domain-containing protein</fullName>
    </recommendedName>
</protein>
<organism evidence="2 3">
    <name type="scientific">Pristionchus fissidentatus</name>
    <dbReference type="NCBI Taxonomy" id="1538716"/>
    <lineage>
        <taxon>Eukaryota</taxon>
        <taxon>Metazoa</taxon>
        <taxon>Ecdysozoa</taxon>
        <taxon>Nematoda</taxon>
        <taxon>Chromadorea</taxon>
        <taxon>Rhabditida</taxon>
        <taxon>Rhabditina</taxon>
        <taxon>Diplogasteromorpha</taxon>
        <taxon>Diplogasteroidea</taxon>
        <taxon>Neodiplogasteridae</taxon>
        <taxon>Pristionchus</taxon>
    </lineage>
</organism>
<name>A0AAV5WXC4_9BILA</name>
<dbReference type="PANTHER" id="PTHR12062">
    <property type="entry name" value="N-ACETYLGLUCOSAMINYLTRANSFERASE VI"/>
    <property type="match status" value="1"/>
</dbReference>
<dbReference type="EMBL" id="BTSY01000007">
    <property type="protein sequence ID" value="GMT35363.1"/>
    <property type="molecule type" value="Genomic_DNA"/>
</dbReference>
<keyword evidence="3" id="KW-1185">Reference proteome</keyword>
<evidence type="ECO:0000313" key="3">
    <source>
        <dbReference type="Proteomes" id="UP001432322"/>
    </source>
</evidence>
<evidence type="ECO:0000259" key="1">
    <source>
        <dbReference type="Pfam" id="PF04666"/>
    </source>
</evidence>
<feature type="domain" description="MGAT4 conserved region" evidence="1">
    <location>
        <begin position="4"/>
        <end position="175"/>
    </location>
</feature>
<dbReference type="GO" id="GO:0006487">
    <property type="term" value="P:protein N-linked glycosylation"/>
    <property type="evidence" value="ECO:0007669"/>
    <property type="project" value="TreeGrafter"/>
</dbReference>
<dbReference type="Proteomes" id="UP001432322">
    <property type="component" value="Unassembled WGS sequence"/>
</dbReference>
<feature type="non-terminal residue" evidence="2">
    <location>
        <position position="1"/>
    </location>
</feature>
<dbReference type="GO" id="GO:0005795">
    <property type="term" value="C:Golgi stack"/>
    <property type="evidence" value="ECO:0007669"/>
    <property type="project" value="TreeGrafter"/>
</dbReference>
<dbReference type="PANTHER" id="PTHR12062:SF9">
    <property type="entry name" value="ALPHA-1,3-MANNOSYL-GLYCOPROTEIN 4-BETA-N-ACETYLGLUCOSAMINYLTRANSFERASE A, ISOFORM A"/>
    <property type="match status" value="1"/>
</dbReference>
<dbReference type="InterPro" id="IPR006759">
    <property type="entry name" value="Glyco_transf_54"/>
</dbReference>
<dbReference type="InterPro" id="IPR057279">
    <property type="entry name" value="MGAT4"/>
</dbReference>
<dbReference type="Pfam" id="PF04666">
    <property type="entry name" value="MGAT4_cons"/>
    <property type="match status" value="1"/>
</dbReference>
<dbReference type="AlphaFoldDB" id="A0AAV5WXC4"/>